<dbReference type="Proteomes" id="UP001175226">
    <property type="component" value="Unassembled WGS sequence"/>
</dbReference>
<reference evidence="3" key="1">
    <citation type="submission" date="2023-06" db="EMBL/GenBank/DDBJ databases">
        <authorList>
            <consortium name="Lawrence Berkeley National Laboratory"/>
            <person name="Ahrendt S."/>
            <person name="Sahu N."/>
            <person name="Indic B."/>
            <person name="Wong-Bajracharya J."/>
            <person name="Merenyi Z."/>
            <person name="Ke H.-M."/>
            <person name="Monk M."/>
            <person name="Kocsube S."/>
            <person name="Drula E."/>
            <person name="Lipzen A."/>
            <person name="Balint B."/>
            <person name="Henrissat B."/>
            <person name="Andreopoulos B."/>
            <person name="Martin F.M."/>
            <person name="Harder C.B."/>
            <person name="Rigling D."/>
            <person name="Ford K.L."/>
            <person name="Foster G.D."/>
            <person name="Pangilinan J."/>
            <person name="Papanicolaou A."/>
            <person name="Barry K."/>
            <person name="LaButti K."/>
            <person name="Viragh M."/>
            <person name="Koriabine M."/>
            <person name="Yan M."/>
            <person name="Riley R."/>
            <person name="Champramary S."/>
            <person name="Plett K.L."/>
            <person name="Tsai I.J."/>
            <person name="Slot J."/>
            <person name="Sipos G."/>
            <person name="Plett J."/>
            <person name="Nagy L.G."/>
            <person name="Grigoriev I.V."/>
        </authorList>
    </citation>
    <scope>NUCLEOTIDE SEQUENCE</scope>
    <source>
        <strain evidence="3">FPL87.14</strain>
    </source>
</reference>
<organism evidence="3 4">
    <name type="scientific">Armillaria borealis</name>
    <dbReference type="NCBI Taxonomy" id="47425"/>
    <lineage>
        <taxon>Eukaryota</taxon>
        <taxon>Fungi</taxon>
        <taxon>Dikarya</taxon>
        <taxon>Basidiomycota</taxon>
        <taxon>Agaricomycotina</taxon>
        <taxon>Agaricomycetes</taxon>
        <taxon>Agaricomycetidae</taxon>
        <taxon>Agaricales</taxon>
        <taxon>Marasmiineae</taxon>
        <taxon>Physalacriaceae</taxon>
        <taxon>Armillaria</taxon>
    </lineage>
</organism>
<gene>
    <name evidence="3" type="ORF">EV421DRAFT_2043499</name>
</gene>
<name>A0AA39IC63_9AGAR</name>
<accession>A0AA39IC63</accession>
<feature type="transmembrane region" description="Helical" evidence="2">
    <location>
        <begin position="168"/>
        <end position="187"/>
    </location>
</feature>
<evidence type="ECO:0000256" key="2">
    <source>
        <dbReference type="SAM" id="Phobius"/>
    </source>
</evidence>
<evidence type="ECO:0000313" key="3">
    <source>
        <dbReference type="EMBL" id="KAK0421716.1"/>
    </source>
</evidence>
<keyword evidence="2" id="KW-0812">Transmembrane</keyword>
<feature type="region of interest" description="Disordered" evidence="1">
    <location>
        <begin position="274"/>
        <end position="301"/>
    </location>
</feature>
<keyword evidence="2" id="KW-0472">Membrane</keyword>
<evidence type="ECO:0000256" key="1">
    <source>
        <dbReference type="SAM" id="MobiDB-lite"/>
    </source>
</evidence>
<protein>
    <submittedName>
        <fullName evidence="3">Uncharacterized protein</fullName>
    </submittedName>
</protein>
<proteinExistence type="predicted"/>
<dbReference type="AlphaFoldDB" id="A0AA39IC63"/>
<sequence length="330" mass="37241">MNSPSPYPNVLQLRCSRNPLSSPCTRAETITLRRLRHLIYVEDSPEYRSLSQLDTAYRALFDSYTIAHEHAWYMRKTKDAGRLVSTVDYVINLAEKHQGLIQKISLSLGELVEDKTAIFSDTLAKEDPEDDFKCHGLLDQMASHSAYILIAGGLGTYLLAQFHSEPLVLWLIMTILAYILFESFRLLRRLKKDAAIVSRELYMFVAARMELAEWIGSLAELRGTADCRSKISVATNNLGKFRVIFDDGLEDLFSTRDVFSDNYRVWNELPSHPLPAAGETPPHRIAHTHDLPTGRPPPSIATYSGSVKECSDDHAMRAKDRAGLTADHYV</sequence>
<comment type="caution">
    <text evidence="3">The sequence shown here is derived from an EMBL/GenBank/DDBJ whole genome shotgun (WGS) entry which is preliminary data.</text>
</comment>
<feature type="transmembrane region" description="Helical" evidence="2">
    <location>
        <begin position="145"/>
        <end position="162"/>
    </location>
</feature>
<dbReference type="EMBL" id="JAUEPT010000339">
    <property type="protein sequence ID" value="KAK0421716.1"/>
    <property type="molecule type" value="Genomic_DNA"/>
</dbReference>
<keyword evidence="4" id="KW-1185">Reference proteome</keyword>
<keyword evidence="2" id="KW-1133">Transmembrane helix</keyword>
<evidence type="ECO:0000313" key="4">
    <source>
        <dbReference type="Proteomes" id="UP001175226"/>
    </source>
</evidence>